<dbReference type="PANTHER" id="PTHR10773:SF19">
    <property type="match status" value="1"/>
</dbReference>
<organism evidence="1 2">
    <name type="scientific">Pieris macdunnoughi</name>
    <dbReference type="NCBI Taxonomy" id="345717"/>
    <lineage>
        <taxon>Eukaryota</taxon>
        <taxon>Metazoa</taxon>
        <taxon>Ecdysozoa</taxon>
        <taxon>Arthropoda</taxon>
        <taxon>Hexapoda</taxon>
        <taxon>Insecta</taxon>
        <taxon>Pterygota</taxon>
        <taxon>Neoptera</taxon>
        <taxon>Endopterygota</taxon>
        <taxon>Lepidoptera</taxon>
        <taxon>Glossata</taxon>
        <taxon>Ditrysia</taxon>
        <taxon>Papilionoidea</taxon>
        <taxon>Pieridae</taxon>
        <taxon>Pierinae</taxon>
        <taxon>Pieris</taxon>
    </lineage>
</organism>
<evidence type="ECO:0000313" key="2">
    <source>
        <dbReference type="Proteomes" id="UP000663880"/>
    </source>
</evidence>
<evidence type="ECO:0000313" key="1">
    <source>
        <dbReference type="EMBL" id="CAF4756891.1"/>
    </source>
</evidence>
<reference evidence="1" key="1">
    <citation type="submission" date="2021-02" db="EMBL/GenBank/DDBJ databases">
        <authorList>
            <person name="Steward A R."/>
        </authorList>
    </citation>
    <scope>NUCLEOTIDE SEQUENCE</scope>
</reference>
<accession>A0A821LWG8</accession>
<dbReference type="PANTHER" id="PTHR10773">
    <property type="entry name" value="DNA-DIRECTED RNA POLYMERASES I, II, AND III SUBUNIT RPABC2"/>
    <property type="match status" value="1"/>
</dbReference>
<keyword evidence="2" id="KW-1185">Reference proteome</keyword>
<dbReference type="OrthoDB" id="6776127at2759"/>
<name>A0A821LWG8_9NEOP</name>
<dbReference type="Proteomes" id="UP000663880">
    <property type="component" value="Unassembled WGS sequence"/>
</dbReference>
<protein>
    <submittedName>
        <fullName evidence="1">Uncharacterized protein</fullName>
    </submittedName>
</protein>
<dbReference type="AlphaFoldDB" id="A0A821LWG8"/>
<gene>
    <name evidence="1" type="ORF">PMACD_LOCUS1057</name>
</gene>
<proteinExistence type="predicted"/>
<comment type="caution">
    <text evidence="1">The sequence shown here is derived from an EMBL/GenBank/DDBJ whole genome shotgun (WGS) entry which is preliminary data.</text>
</comment>
<dbReference type="EMBL" id="CAJOBZ010000002">
    <property type="protein sequence ID" value="CAF4756891.1"/>
    <property type="molecule type" value="Genomic_DNA"/>
</dbReference>
<sequence length="377" mass="42372">MKGRGLLLLEKAMEATSKEAGSTAQQRKIKICAENEANASPSSLVVSPVTSSAITVSPIAASAIETPAHRHQALAARTVHLIMNPIDQAHLQQIPKLFPLNLLQQTPSQEENEYETLLPGNQRLLKHCAIQATLSVCDRYIKTALSKKRDDGFIDADARGKHGNQRKIDSEVKDSVFNFINSIPRIESHYLRAQTTREYISCEKCLADLYRDYKNLREQNNVPPASASTFSRIFNEEFNISFYVPKKDQCDLCESYKNADGEDKARLSENYENHLKEKGLARLEKEADKNNKNVVLAVYDLQAVMQVPKGQVSLFFYKSRINCLNLTVSDLNAKDVVCFFWDETEAKRGANEIATIAVGNKKTNTYYLSMLTQLTIC</sequence>